<dbReference type="EMBL" id="LAZR01011156">
    <property type="protein sequence ID" value="KKM63135.1"/>
    <property type="molecule type" value="Genomic_DNA"/>
</dbReference>
<proteinExistence type="predicted"/>
<evidence type="ECO:0000313" key="1">
    <source>
        <dbReference type="EMBL" id="KKM63135.1"/>
    </source>
</evidence>
<gene>
    <name evidence="1" type="ORF">LCGC14_1514580</name>
</gene>
<dbReference type="AlphaFoldDB" id="A0A0F9LG10"/>
<protein>
    <submittedName>
        <fullName evidence="1">Uncharacterized protein</fullName>
    </submittedName>
</protein>
<sequence length="55" mass="6097">MRSSEGTPIEAALKILSGKKLVDFGNIDKLIWPYNPFIIKTEHQGPPPEKAFSGE</sequence>
<organism evidence="1">
    <name type="scientific">marine sediment metagenome</name>
    <dbReference type="NCBI Taxonomy" id="412755"/>
    <lineage>
        <taxon>unclassified sequences</taxon>
        <taxon>metagenomes</taxon>
        <taxon>ecological metagenomes</taxon>
    </lineage>
</organism>
<name>A0A0F9LG10_9ZZZZ</name>
<accession>A0A0F9LG10</accession>
<comment type="caution">
    <text evidence="1">The sequence shown here is derived from an EMBL/GenBank/DDBJ whole genome shotgun (WGS) entry which is preliminary data.</text>
</comment>
<reference evidence="1" key="1">
    <citation type="journal article" date="2015" name="Nature">
        <title>Complex archaea that bridge the gap between prokaryotes and eukaryotes.</title>
        <authorList>
            <person name="Spang A."/>
            <person name="Saw J.H."/>
            <person name="Jorgensen S.L."/>
            <person name="Zaremba-Niedzwiedzka K."/>
            <person name="Martijn J."/>
            <person name="Lind A.E."/>
            <person name="van Eijk R."/>
            <person name="Schleper C."/>
            <person name="Guy L."/>
            <person name="Ettema T.J."/>
        </authorList>
    </citation>
    <scope>NUCLEOTIDE SEQUENCE</scope>
</reference>